<name>A0AAJ4XAA8_9SPHI</name>
<evidence type="ECO:0000313" key="1">
    <source>
        <dbReference type="EMBL" id="SNV42769.1"/>
    </source>
</evidence>
<dbReference type="Proteomes" id="UP000215355">
    <property type="component" value="Chromosome 1"/>
</dbReference>
<protein>
    <recommendedName>
        <fullName evidence="3">Lipoprotein</fullName>
    </recommendedName>
</protein>
<reference evidence="1 2" key="1">
    <citation type="submission" date="2017-06" db="EMBL/GenBank/DDBJ databases">
        <authorList>
            <consortium name="Pathogen Informatics"/>
        </authorList>
    </citation>
    <scope>NUCLEOTIDE SEQUENCE [LARGE SCALE GENOMIC DNA]</scope>
    <source>
        <strain evidence="1 2">NCTC12149</strain>
    </source>
</reference>
<dbReference type="EMBL" id="LT906468">
    <property type="protein sequence ID" value="SNV42769.1"/>
    <property type="molecule type" value="Genomic_DNA"/>
</dbReference>
<proteinExistence type="predicted"/>
<organism evidence="1 2">
    <name type="scientific">Sphingobacterium mizutaii</name>
    <dbReference type="NCBI Taxonomy" id="1010"/>
    <lineage>
        <taxon>Bacteria</taxon>
        <taxon>Pseudomonadati</taxon>
        <taxon>Bacteroidota</taxon>
        <taxon>Sphingobacteriia</taxon>
        <taxon>Sphingobacteriales</taxon>
        <taxon>Sphingobacteriaceae</taxon>
        <taxon>Sphingobacterium</taxon>
    </lineage>
</organism>
<dbReference type="KEGG" id="smiz:4412673_00699"/>
<accession>A0AAJ4XAA8</accession>
<dbReference type="PROSITE" id="PS51257">
    <property type="entry name" value="PROKAR_LIPOPROTEIN"/>
    <property type="match status" value="1"/>
</dbReference>
<dbReference type="AlphaFoldDB" id="A0AAJ4XAA8"/>
<evidence type="ECO:0000313" key="2">
    <source>
        <dbReference type="Proteomes" id="UP000215355"/>
    </source>
</evidence>
<evidence type="ECO:0008006" key="3">
    <source>
        <dbReference type="Google" id="ProtNLM"/>
    </source>
</evidence>
<dbReference type="RefSeq" id="WP_093100746.1">
    <property type="nucleotide sequence ID" value="NZ_FNGK01000008.1"/>
</dbReference>
<gene>
    <name evidence="1" type="ORF">SAMEA4412673_00699</name>
</gene>
<sequence length="218" mass="25844">MALIFRAFIKFLLGILLLVLFSCKTQEFTKTGYFTAEVDKYFNEKEKVNVWLYRAFQPSDTGNTGLRKDSFYPLDRRMMKMAGLGKKGDKVLFSVVPETNPLYNMIAIKHKKKRFDRADFVRKEYYKAPYYEKDYSSEGMDIKHVYIPYAEKEGLSLLFYALEVEGSPKDKPLDKFEYLAKINALELFEQKDYKTTWQIFDCEDGERKIGRYIPMRIY</sequence>